<keyword evidence="2" id="KW-1185">Reference proteome</keyword>
<evidence type="ECO:0000313" key="2">
    <source>
        <dbReference type="Proteomes" id="UP001060085"/>
    </source>
</evidence>
<dbReference type="Proteomes" id="UP001060085">
    <property type="component" value="Linkage Group LG06"/>
</dbReference>
<protein>
    <submittedName>
        <fullName evidence="1">Uncharacterized protein</fullName>
    </submittedName>
</protein>
<comment type="caution">
    <text evidence="1">The sequence shown here is derived from an EMBL/GenBank/DDBJ whole genome shotgun (WGS) entry which is preliminary data.</text>
</comment>
<name>A0ACC0A7N5_CATRO</name>
<reference evidence="2" key="1">
    <citation type="journal article" date="2023" name="Nat. Plants">
        <title>Single-cell RNA sequencing provides a high-resolution roadmap for understanding the multicellular compartmentation of specialized metabolism.</title>
        <authorList>
            <person name="Sun S."/>
            <person name="Shen X."/>
            <person name="Li Y."/>
            <person name="Li Y."/>
            <person name="Wang S."/>
            <person name="Li R."/>
            <person name="Zhang H."/>
            <person name="Shen G."/>
            <person name="Guo B."/>
            <person name="Wei J."/>
            <person name="Xu J."/>
            <person name="St-Pierre B."/>
            <person name="Chen S."/>
            <person name="Sun C."/>
        </authorList>
    </citation>
    <scope>NUCLEOTIDE SEQUENCE [LARGE SCALE GENOMIC DNA]</scope>
</reference>
<dbReference type="EMBL" id="CM044706">
    <property type="protein sequence ID" value="KAI5656905.1"/>
    <property type="molecule type" value="Genomic_DNA"/>
</dbReference>
<organism evidence="1 2">
    <name type="scientific">Catharanthus roseus</name>
    <name type="common">Madagascar periwinkle</name>
    <name type="synonym">Vinca rosea</name>
    <dbReference type="NCBI Taxonomy" id="4058"/>
    <lineage>
        <taxon>Eukaryota</taxon>
        <taxon>Viridiplantae</taxon>
        <taxon>Streptophyta</taxon>
        <taxon>Embryophyta</taxon>
        <taxon>Tracheophyta</taxon>
        <taxon>Spermatophyta</taxon>
        <taxon>Magnoliopsida</taxon>
        <taxon>eudicotyledons</taxon>
        <taxon>Gunneridae</taxon>
        <taxon>Pentapetalae</taxon>
        <taxon>asterids</taxon>
        <taxon>lamiids</taxon>
        <taxon>Gentianales</taxon>
        <taxon>Apocynaceae</taxon>
        <taxon>Rauvolfioideae</taxon>
        <taxon>Vinceae</taxon>
        <taxon>Catharanthinae</taxon>
        <taxon>Catharanthus</taxon>
    </lineage>
</organism>
<gene>
    <name evidence="1" type="ORF">M9H77_25698</name>
</gene>
<evidence type="ECO:0000313" key="1">
    <source>
        <dbReference type="EMBL" id="KAI5656905.1"/>
    </source>
</evidence>
<sequence length="157" mass="18363">MYAQKIYNVFAKIKKNSMQGQNTIEEVLCLSAQRGYTIFYRNAEDSNVLSDIVVAHPISIAMIRTWLYVLIMDITYNMPLLEAVGMTPTGYSCRKNNSRNKWKRIGFTKKTIHKPSINLTLTAPTRKQRKVFTALLSFCLDFKWKLWLEFYARMFLS</sequence>
<accession>A0ACC0A7N5</accession>
<proteinExistence type="predicted"/>